<dbReference type="PRINTS" id="PR00320">
    <property type="entry name" value="GPROTEINBRPT"/>
</dbReference>
<name>X6LKA1_RETFI</name>
<evidence type="ECO:0000256" key="2">
    <source>
        <dbReference type="ARBA" id="ARBA00022737"/>
    </source>
</evidence>
<proteinExistence type="predicted"/>
<dbReference type="AlphaFoldDB" id="X6LKA1"/>
<dbReference type="SMART" id="SM00320">
    <property type="entry name" value="WD40"/>
    <property type="match status" value="2"/>
</dbReference>
<keyword evidence="5" id="KW-1185">Reference proteome</keyword>
<comment type="caution">
    <text evidence="4">The sequence shown here is derived from an EMBL/GenBank/DDBJ whole genome shotgun (WGS) entry which is preliminary data.</text>
</comment>
<dbReference type="PROSITE" id="PS50294">
    <property type="entry name" value="WD_REPEATS_REGION"/>
    <property type="match status" value="2"/>
</dbReference>
<feature type="repeat" description="WD" evidence="3">
    <location>
        <begin position="29"/>
        <end position="72"/>
    </location>
</feature>
<dbReference type="PROSITE" id="PS50082">
    <property type="entry name" value="WD_REPEATS_2"/>
    <property type="match status" value="3"/>
</dbReference>
<dbReference type="Proteomes" id="UP000023152">
    <property type="component" value="Unassembled WGS sequence"/>
</dbReference>
<dbReference type="OrthoDB" id="338622at2759"/>
<dbReference type="InterPro" id="IPR001680">
    <property type="entry name" value="WD40_rpt"/>
</dbReference>
<reference evidence="4 5" key="1">
    <citation type="journal article" date="2013" name="Curr. Biol.">
        <title>The Genome of the Foraminiferan Reticulomyxa filosa.</title>
        <authorList>
            <person name="Glockner G."/>
            <person name="Hulsmann N."/>
            <person name="Schleicher M."/>
            <person name="Noegel A.A."/>
            <person name="Eichinger L."/>
            <person name="Gallinger C."/>
            <person name="Pawlowski J."/>
            <person name="Sierra R."/>
            <person name="Euteneuer U."/>
            <person name="Pillet L."/>
            <person name="Moustafa A."/>
            <person name="Platzer M."/>
            <person name="Groth M."/>
            <person name="Szafranski K."/>
            <person name="Schliwa M."/>
        </authorList>
    </citation>
    <scope>NUCLEOTIDE SEQUENCE [LARGE SCALE GENOMIC DNA]</scope>
</reference>
<dbReference type="InterPro" id="IPR019775">
    <property type="entry name" value="WD40_repeat_CS"/>
</dbReference>
<keyword evidence="1 3" id="KW-0853">WD repeat</keyword>
<dbReference type="PANTHER" id="PTHR19848:SF8">
    <property type="entry name" value="F-BOX AND WD REPEAT DOMAIN CONTAINING 7"/>
    <property type="match status" value="1"/>
</dbReference>
<dbReference type="PROSITE" id="PS00678">
    <property type="entry name" value="WD_REPEATS_1"/>
    <property type="match status" value="1"/>
</dbReference>
<dbReference type="EMBL" id="ASPP01039050">
    <property type="protein sequence ID" value="ETO01155.1"/>
    <property type="molecule type" value="Genomic_DNA"/>
</dbReference>
<dbReference type="InterPro" id="IPR036322">
    <property type="entry name" value="WD40_repeat_dom_sf"/>
</dbReference>
<keyword evidence="2" id="KW-0677">Repeat</keyword>
<evidence type="ECO:0000313" key="4">
    <source>
        <dbReference type="EMBL" id="ETO01155.1"/>
    </source>
</evidence>
<dbReference type="SUPFAM" id="SSF50978">
    <property type="entry name" value="WD40 repeat-like"/>
    <property type="match status" value="1"/>
</dbReference>
<dbReference type="Gene3D" id="2.130.10.10">
    <property type="entry name" value="YVTN repeat-like/Quinoprotein amine dehydrogenase"/>
    <property type="match status" value="1"/>
</dbReference>
<evidence type="ECO:0000313" key="5">
    <source>
        <dbReference type="Proteomes" id="UP000023152"/>
    </source>
</evidence>
<feature type="repeat" description="WD" evidence="3">
    <location>
        <begin position="73"/>
        <end position="121"/>
    </location>
</feature>
<sequence length="121" mass="13874">MKSKNTKKIKSDKTVRVWDVDNNKQIQSFKGHTDFVWSVKYGSNELLNTILSGSQDNIVCLWDIRSGEQIQVFNGHTNIVWSVEYSPFVIKSSSDNSNVICFGSADNTIHFWDIRSNKNEL</sequence>
<protein>
    <submittedName>
        <fullName evidence="4">WD-40 repeat protein</fullName>
    </submittedName>
</protein>
<dbReference type="InterPro" id="IPR015943">
    <property type="entry name" value="WD40/YVTN_repeat-like_dom_sf"/>
</dbReference>
<dbReference type="Pfam" id="PF00400">
    <property type="entry name" value="WD40"/>
    <property type="match status" value="2"/>
</dbReference>
<dbReference type="InterPro" id="IPR020472">
    <property type="entry name" value="WD40_PAC1"/>
</dbReference>
<organism evidence="4 5">
    <name type="scientific">Reticulomyxa filosa</name>
    <dbReference type="NCBI Taxonomy" id="46433"/>
    <lineage>
        <taxon>Eukaryota</taxon>
        <taxon>Sar</taxon>
        <taxon>Rhizaria</taxon>
        <taxon>Retaria</taxon>
        <taxon>Foraminifera</taxon>
        <taxon>Monothalamids</taxon>
        <taxon>Reticulomyxidae</taxon>
        <taxon>Reticulomyxa</taxon>
    </lineage>
</organism>
<gene>
    <name evidence="4" type="ORF">RFI_36285</name>
</gene>
<evidence type="ECO:0000256" key="3">
    <source>
        <dbReference type="PROSITE-ProRule" id="PRU00221"/>
    </source>
</evidence>
<feature type="repeat" description="WD" evidence="3">
    <location>
        <begin position="12"/>
        <end position="28"/>
    </location>
</feature>
<evidence type="ECO:0000256" key="1">
    <source>
        <dbReference type="ARBA" id="ARBA00022574"/>
    </source>
</evidence>
<accession>X6LKA1</accession>
<dbReference type="PANTHER" id="PTHR19848">
    <property type="entry name" value="WD40 REPEAT PROTEIN"/>
    <property type="match status" value="1"/>
</dbReference>